<evidence type="ECO:0000256" key="2">
    <source>
        <dbReference type="ARBA" id="ARBA00022737"/>
    </source>
</evidence>
<gene>
    <name evidence="5" type="ORF">DMN91_007429</name>
</gene>
<feature type="compositionally biased region" description="Low complexity" evidence="3">
    <location>
        <begin position="513"/>
        <end position="529"/>
    </location>
</feature>
<dbReference type="InterPro" id="IPR032675">
    <property type="entry name" value="LRR_dom_sf"/>
</dbReference>
<accession>A0A3L8DK37</accession>
<dbReference type="OrthoDB" id="8023798at2759"/>
<dbReference type="Pfam" id="PF00560">
    <property type="entry name" value="LRR_1"/>
    <property type="match status" value="1"/>
</dbReference>
<dbReference type="Gene3D" id="3.80.10.10">
    <property type="entry name" value="Ribonuclease Inhibitor"/>
    <property type="match status" value="3"/>
</dbReference>
<evidence type="ECO:0000256" key="4">
    <source>
        <dbReference type="SAM" id="SignalP"/>
    </source>
</evidence>
<organism evidence="5">
    <name type="scientific">Ooceraea biroi</name>
    <name type="common">Clonal raider ant</name>
    <name type="synonym">Cerapachys biroi</name>
    <dbReference type="NCBI Taxonomy" id="2015173"/>
    <lineage>
        <taxon>Eukaryota</taxon>
        <taxon>Metazoa</taxon>
        <taxon>Ecdysozoa</taxon>
        <taxon>Arthropoda</taxon>
        <taxon>Hexapoda</taxon>
        <taxon>Insecta</taxon>
        <taxon>Pterygota</taxon>
        <taxon>Neoptera</taxon>
        <taxon>Endopterygota</taxon>
        <taxon>Hymenoptera</taxon>
        <taxon>Apocrita</taxon>
        <taxon>Aculeata</taxon>
        <taxon>Formicoidea</taxon>
        <taxon>Formicidae</taxon>
        <taxon>Dorylinae</taxon>
        <taxon>Ooceraea</taxon>
    </lineage>
</organism>
<keyword evidence="4" id="KW-0732">Signal</keyword>
<feature type="signal peptide" evidence="4">
    <location>
        <begin position="1"/>
        <end position="16"/>
    </location>
</feature>
<evidence type="ECO:0000313" key="5">
    <source>
        <dbReference type="EMBL" id="RLU20815.1"/>
    </source>
</evidence>
<evidence type="ECO:0000256" key="3">
    <source>
        <dbReference type="SAM" id="MobiDB-lite"/>
    </source>
</evidence>
<protein>
    <submittedName>
        <fullName evidence="5">Uncharacterized protein</fullName>
    </submittedName>
</protein>
<dbReference type="EMBL" id="QOIP01000007">
    <property type="protein sequence ID" value="RLU20815.1"/>
    <property type="molecule type" value="Genomic_DNA"/>
</dbReference>
<dbReference type="PANTHER" id="PTHR45712">
    <property type="entry name" value="AGAP008170-PA"/>
    <property type="match status" value="1"/>
</dbReference>
<dbReference type="PANTHER" id="PTHR45712:SF31">
    <property type="entry name" value="PODOCAN"/>
    <property type="match status" value="1"/>
</dbReference>
<dbReference type="Proteomes" id="UP000279307">
    <property type="component" value="Chromosome 7"/>
</dbReference>
<feature type="region of interest" description="Disordered" evidence="3">
    <location>
        <begin position="497"/>
        <end position="529"/>
    </location>
</feature>
<dbReference type="SMART" id="SM00365">
    <property type="entry name" value="LRR_SD22"/>
    <property type="match status" value="5"/>
</dbReference>
<dbReference type="GO" id="GO:0005615">
    <property type="term" value="C:extracellular space"/>
    <property type="evidence" value="ECO:0007669"/>
    <property type="project" value="TreeGrafter"/>
</dbReference>
<reference evidence="5" key="1">
    <citation type="journal article" date="2018" name="Genome Res.">
        <title>The genomic architecture and molecular evolution of ant odorant receptors.</title>
        <authorList>
            <person name="McKenzie S.K."/>
            <person name="Kronauer D.J.C."/>
        </authorList>
    </citation>
    <scope>NUCLEOTIDE SEQUENCE [LARGE SCALE GENOMIC DNA]</scope>
    <source>
        <strain evidence="5">Clonal line C1</strain>
    </source>
</reference>
<proteinExistence type="predicted"/>
<sequence length="529" mass="60383">MVLNCKFIIFFVLSNAYLIKTQNHPHNRNHPFVPEFKDTNVNQSYEAPFYSTPPSAYVQQYTPPIYVQPLRRYSSRPESIHRSLPFSSPQTHDISFRFSNVGLRKIGQNFISSDSIITLSLDKNEINDISPGAFRKMKNLRHLNLSENRIPTEKFLMLYGNIKLQTLIINNNNDTSTKTLKEYETLQSLEHLHLCSNQMSDIQVPFHVATPNLISLYLSNNSIDSSNVIFDNLPATLNTLHLDRNLIDRVAQNKLKDLHELMMAHNRITQVCNEDCQEKSISLKGAFEMRSLHLSKNLISDISSDAFNDMKNLLHLDLSDNKISDVPKDTFNNTNMMTKLSLANNDLAAVPDVCPMLHLIHLNLSGNHISAILSNTFCSMRHLENLDLSSNIITTIHTRAFLQLTNLKYLDLSRNRLTQLPARWVSPWNIQELHLEQNKFTNLEDVSLIDIKSVLNVYLEGNPMVMFKAAYFHSLPGHLMVHIKNVHINDNCASCPCESSEEKKDDDDDNDNDSNNANANNGGFEKFFG</sequence>
<dbReference type="AlphaFoldDB" id="A0A3L8DK37"/>
<reference evidence="5" key="2">
    <citation type="submission" date="2018-07" db="EMBL/GenBank/DDBJ databases">
        <authorList>
            <person name="Mckenzie S.K."/>
            <person name="Kronauer D.J.C."/>
        </authorList>
    </citation>
    <scope>NUCLEOTIDE SEQUENCE</scope>
    <source>
        <strain evidence="5">Clonal line C1</strain>
    </source>
</reference>
<keyword evidence="2" id="KW-0677">Repeat</keyword>
<dbReference type="PRINTS" id="PR00019">
    <property type="entry name" value="LEURICHRPT"/>
</dbReference>
<feature type="chain" id="PRO_5018201435" evidence="4">
    <location>
        <begin position="17"/>
        <end position="529"/>
    </location>
</feature>
<comment type="caution">
    <text evidence="5">The sequence shown here is derived from an EMBL/GenBank/DDBJ whole genome shotgun (WGS) entry which is preliminary data.</text>
</comment>
<dbReference type="SMART" id="SM00369">
    <property type="entry name" value="LRR_TYP"/>
    <property type="match status" value="9"/>
</dbReference>
<dbReference type="SUPFAM" id="SSF52047">
    <property type="entry name" value="RNI-like"/>
    <property type="match status" value="1"/>
</dbReference>
<dbReference type="SUPFAM" id="SSF52058">
    <property type="entry name" value="L domain-like"/>
    <property type="match status" value="1"/>
</dbReference>
<name>A0A3L8DK37_OOCBI</name>
<evidence type="ECO:0000256" key="1">
    <source>
        <dbReference type="ARBA" id="ARBA00022614"/>
    </source>
</evidence>
<dbReference type="Pfam" id="PF13855">
    <property type="entry name" value="LRR_8"/>
    <property type="match status" value="3"/>
</dbReference>
<dbReference type="InterPro" id="IPR003591">
    <property type="entry name" value="Leu-rich_rpt_typical-subtyp"/>
</dbReference>
<dbReference type="PROSITE" id="PS51450">
    <property type="entry name" value="LRR"/>
    <property type="match status" value="4"/>
</dbReference>
<dbReference type="InterPro" id="IPR001611">
    <property type="entry name" value="Leu-rich_rpt"/>
</dbReference>
<keyword evidence="1" id="KW-0433">Leucine-rich repeat</keyword>
<dbReference type="InterPro" id="IPR050333">
    <property type="entry name" value="SLRP"/>
</dbReference>